<accession>A0A5B0R8X9</accession>
<evidence type="ECO:0000313" key="2">
    <source>
        <dbReference type="EMBL" id="KAA1122080.1"/>
    </source>
</evidence>
<sequence length="508" mass="57290">MSGQDILPDLEKRQSYYIQRRVLFATALILVGYLATTRFIEASIRLVGGRSPNGWDQQATSLSRPQSAHLIKIVDQRRSNYQPGSALLGVTAIITVTLRKQQQEKTGGVQLLLRFLTKYPFVKEIIIWNDDAMSNGYNLNGEDLLARLNSTDDRAPVPILRVINSPGRMGEISGHMACSLAKFSTCYHTDENIVNLNLDTLYTKYLESDSESEASIVDHASPEEYMAESAYNVWQPDYSLNTGVVSQLSRGSLAAKRLSTRYFQQLTTALRTSEESDLWLRIPRSVSNDIQFSIWSNRRPLKLITPVQSTLIADSPAKISFLDPQFIDHAYERLNKTIQSSDPFLVPSMFPRALSSHHSKPESEIGVASAYDDRSMLITNLNFSRQWPLAIDGELSTCWKDLPALEHGSFVGLNFVRNVQVNQLTFFGKIEPENWKLESLSANNQKWNTEPVIPRIITHQEPPLTKFVYDLSASSTLVKKFRLIIPQGKSSPNGITVCGWMINEDWVV</sequence>
<proteinExistence type="predicted"/>
<organism evidence="2 3">
    <name type="scientific">Puccinia graminis f. sp. tritici</name>
    <dbReference type="NCBI Taxonomy" id="56615"/>
    <lineage>
        <taxon>Eukaryota</taxon>
        <taxon>Fungi</taxon>
        <taxon>Dikarya</taxon>
        <taxon>Basidiomycota</taxon>
        <taxon>Pucciniomycotina</taxon>
        <taxon>Pucciniomycetes</taxon>
        <taxon>Pucciniales</taxon>
        <taxon>Pucciniaceae</taxon>
        <taxon>Puccinia</taxon>
    </lineage>
</organism>
<name>A0A5B0R8X9_PUCGR</name>
<evidence type="ECO:0000256" key="1">
    <source>
        <dbReference type="SAM" id="Phobius"/>
    </source>
</evidence>
<keyword evidence="1" id="KW-0812">Transmembrane</keyword>
<feature type="transmembrane region" description="Helical" evidence="1">
    <location>
        <begin position="21"/>
        <end position="40"/>
    </location>
</feature>
<dbReference type="EMBL" id="VDEP01000236">
    <property type="protein sequence ID" value="KAA1122080.1"/>
    <property type="molecule type" value="Genomic_DNA"/>
</dbReference>
<comment type="caution">
    <text evidence="2">The sequence shown here is derived from an EMBL/GenBank/DDBJ whole genome shotgun (WGS) entry which is preliminary data.</text>
</comment>
<dbReference type="AlphaFoldDB" id="A0A5B0R8X9"/>
<keyword evidence="1" id="KW-0472">Membrane</keyword>
<dbReference type="Proteomes" id="UP000325313">
    <property type="component" value="Unassembled WGS sequence"/>
</dbReference>
<gene>
    <name evidence="2" type="ORF">PGTUg99_026081</name>
</gene>
<reference evidence="2 3" key="1">
    <citation type="submission" date="2019-05" db="EMBL/GenBank/DDBJ databases">
        <title>Emergence of the Ug99 lineage of the wheat stem rust pathogen through somatic hybridization.</title>
        <authorList>
            <person name="Li F."/>
            <person name="Upadhyaya N.M."/>
            <person name="Sperschneider J."/>
            <person name="Matny O."/>
            <person name="Nguyen-Phuc H."/>
            <person name="Mago R."/>
            <person name="Raley C."/>
            <person name="Miller M.E."/>
            <person name="Silverstein K.A.T."/>
            <person name="Henningsen E."/>
            <person name="Hirsch C.D."/>
            <person name="Visser B."/>
            <person name="Pretorius Z.A."/>
            <person name="Steffenson B.J."/>
            <person name="Schwessinger B."/>
            <person name="Dodds P.N."/>
            <person name="Figueroa M."/>
        </authorList>
    </citation>
    <scope>NUCLEOTIDE SEQUENCE [LARGE SCALE GENOMIC DNA]</scope>
    <source>
        <strain evidence="2 3">Ug99</strain>
    </source>
</reference>
<evidence type="ECO:0000313" key="3">
    <source>
        <dbReference type="Proteomes" id="UP000325313"/>
    </source>
</evidence>
<protein>
    <submittedName>
        <fullName evidence="2">Uncharacterized protein</fullName>
    </submittedName>
</protein>
<keyword evidence="1" id="KW-1133">Transmembrane helix</keyword>